<feature type="non-terminal residue" evidence="2">
    <location>
        <position position="349"/>
    </location>
</feature>
<evidence type="ECO:0000256" key="1">
    <source>
        <dbReference type="SAM" id="MobiDB-lite"/>
    </source>
</evidence>
<sequence>MAMEVDEKEEEEKDEETEEETAMGMGVEMEMSLAVEMEKFMQNYLMNIEFGTPHKQNEDMEKALTQQDLSQWGEPKELCKYHMLVLYSLEKDHEFSKREIEFLRKYIPYVDFVNVQQEFTYLCEQFECMFAHYWHFSQQPKQRENIYQRINLKFRLVQFLKSVFVPVPDLLAVFHKYSRPYWKHYQIDQLLQQDITALTNKGPNKHKDMTTTTDWNVSCLLNIWAHVAARQKLAWYFPHFERNVGEVRVPPTQVNYQNEIQNSINALQMYLHPLVDHTDDNDDDTDVNTEHQSRFGRPDWNWNTWVCFHVEPIVQQLLGKLFQGLVPLARPSIADQTLETNRNNNVDLH</sequence>
<gene>
    <name evidence="2" type="ORF">RFI_18734</name>
</gene>
<proteinExistence type="predicted"/>
<organism evidence="2 3">
    <name type="scientific">Reticulomyxa filosa</name>
    <dbReference type="NCBI Taxonomy" id="46433"/>
    <lineage>
        <taxon>Eukaryota</taxon>
        <taxon>Sar</taxon>
        <taxon>Rhizaria</taxon>
        <taxon>Retaria</taxon>
        <taxon>Foraminifera</taxon>
        <taxon>Monothalamids</taxon>
        <taxon>Reticulomyxidae</taxon>
        <taxon>Reticulomyxa</taxon>
    </lineage>
</organism>
<dbReference type="Proteomes" id="UP000023152">
    <property type="component" value="Unassembled WGS sequence"/>
</dbReference>
<comment type="caution">
    <text evidence="2">The sequence shown here is derived from an EMBL/GenBank/DDBJ whole genome shotgun (WGS) entry which is preliminary data.</text>
</comment>
<feature type="compositionally biased region" description="Acidic residues" evidence="1">
    <location>
        <begin position="1"/>
        <end position="21"/>
    </location>
</feature>
<keyword evidence="3" id="KW-1185">Reference proteome</keyword>
<dbReference type="EMBL" id="ASPP01014776">
    <property type="protein sequence ID" value="ETO18530.1"/>
    <property type="molecule type" value="Genomic_DNA"/>
</dbReference>
<protein>
    <submittedName>
        <fullName evidence="2">Uncharacterized protein</fullName>
    </submittedName>
</protein>
<feature type="region of interest" description="Disordered" evidence="1">
    <location>
        <begin position="1"/>
        <end position="22"/>
    </location>
</feature>
<dbReference type="AlphaFoldDB" id="X6MZN9"/>
<name>X6MZN9_RETFI</name>
<evidence type="ECO:0000313" key="2">
    <source>
        <dbReference type="EMBL" id="ETO18530.1"/>
    </source>
</evidence>
<reference evidence="2 3" key="1">
    <citation type="journal article" date="2013" name="Curr. Biol.">
        <title>The Genome of the Foraminiferan Reticulomyxa filosa.</title>
        <authorList>
            <person name="Glockner G."/>
            <person name="Hulsmann N."/>
            <person name="Schleicher M."/>
            <person name="Noegel A.A."/>
            <person name="Eichinger L."/>
            <person name="Gallinger C."/>
            <person name="Pawlowski J."/>
            <person name="Sierra R."/>
            <person name="Euteneuer U."/>
            <person name="Pillet L."/>
            <person name="Moustafa A."/>
            <person name="Platzer M."/>
            <person name="Groth M."/>
            <person name="Szafranski K."/>
            <person name="Schliwa M."/>
        </authorList>
    </citation>
    <scope>NUCLEOTIDE SEQUENCE [LARGE SCALE GENOMIC DNA]</scope>
</reference>
<evidence type="ECO:0000313" key="3">
    <source>
        <dbReference type="Proteomes" id="UP000023152"/>
    </source>
</evidence>
<accession>X6MZN9</accession>